<dbReference type="CDD" id="cd06225">
    <property type="entry name" value="HAMP"/>
    <property type="match status" value="1"/>
</dbReference>
<evidence type="ECO:0000256" key="4">
    <source>
        <dbReference type="ARBA" id="ARBA00022692"/>
    </source>
</evidence>
<comment type="similarity">
    <text evidence="8">Belongs to the methyl-accepting chemotaxis (MCP) protein family.</text>
</comment>
<dbReference type="Proteomes" id="UP001242480">
    <property type="component" value="Unassembled WGS sequence"/>
</dbReference>
<evidence type="ECO:0000256" key="6">
    <source>
        <dbReference type="ARBA" id="ARBA00023136"/>
    </source>
</evidence>
<dbReference type="PRINTS" id="PR00260">
    <property type="entry name" value="CHEMTRNSDUCR"/>
</dbReference>
<dbReference type="InterPro" id="IPR033479">
    <property type="entry name" value="dCache_1"/>
</dbReference>
<dbReference type="Pfam" id="PF00672">
    <property type="entry name" value="HAMP"/>
    <property type="match status" value="1"/>
</dbReference>
<dbReference type="EMBL" id="JAUSVX010000030">
    <property type="protein sequence ID" value="MDQ0475145.1"/>
    <property type="molecule type" value="Genomic_DNA"/>
</dbReference>
<dbReference type="InterPro" id="IPR004089">
    <property type="entry name" value="MCPsignal_dom"/>
</dbReference>
<comment type="subcellular location">
    <subcellularLocation>
        <location evidence="1">Cell membrane</location>
        <topology evidence="1">Multi-pass membrane protein</topology>
    </subcellularLocation>
</comment>
<keyword evidence="3" id="KW-0145">Chemotaxis</keyword>
<comment type="caution">
    <text evidence="13">The sequence shown here is derived from an EMBL/GenBank/DDBJ whole genome shotgun (WGS) entry which is preliminary data.</text>
</comment>
<dbReference type="Gene3D" id="6.10.340.10">
    <property type="match status" value="1"/>
</dbReference>
<dbReference type="SUPFAM" id="SSF58104">
    <property type="entry name" value="Methyl-accepting chemotaxis protein (MCP) signaling domain"/>
    <property type="match status" value="1"/>
</dbReference>
<evidence type="ECO:0000259" key="12">
    <source>
        <dbReference type="PROSITE" id="PS50885"/>
    </source>
</evidence>
<evidence type="ECO:0000256" key="10">
    <source>
        <dbReference type="SAM" id="Phobius"/>
    </source>
</evidence>
<dbReference type="PROSITE" id="PS50111">
    <property type="entry name" value="CHEMOTAXIS_TRANSDUC_2"/>
    <property type="match status" value="1"/>
</dbReference>
<keyword evidence="5 10" id="KW-1133">Transmembrane helix</keyword>
<evidence type="ECO:0000256" key="5">
    <source>
        <dbReference type="ARBA" id="ARBA00022989"/>
    </source>
</evidence>
<dbReference type="Gene3D" id="1.10.287.950">
    <property type="entry name" value="Methyl-accepting chemotaxis protein"/>
    <property type="match status" value="1"/>
</dbReference>
<evidence type="ECO:0000256" key="7">
    <source>
        <dbReference type="ARBA" id="ARBA00023224"/>
    </source>
</evidence>
<organism evidence="13 14">
    <name type="scientific">Labrys wisconsinensis</name>
    <dbReference type="NCBI Taxonomy" id="425677"/>
    <lineage>
        <taxon>Bacteria</taxon>
        <taxon>Pseudomonadati</taxon>
        <taxon>Pseudomonadota</taxon>
        <taxon>Alphaproteobacteria</taxon>
        <taxon>Hyphomicrobiales</taxon>
        <taxon>Xanthobacteraceae</taxon>
        <taxon>Labrys</taxon>
    </lineage>
</organism>
<dbReference type="InterPro" id="IPR004090">
    <property type="entry name" value="Chemotax_Me-accpt_rcpt"/>
</dbReference>
<keyword evidence="4 10" id="KW-0812">Transmembrane</keyword>
<proteinExistence type="inferred from homology"/>
<dbReference type="RefSeq" id="WP_307285947.1">
    <property type="nucleotide sequence ID" value="NZ_JAUSVX010000030.1"/>
</dbReference>
<evidence type="ECO:0000256" key="8">
    <source>
        <dbReference type="ARBA" id="ARBA00029447"/>
    </source>
</evidence>
<feature type="domain" description="Methyl-accepting transducer" evidence="11">
    <location>
        <begin position="456"/>
        <end position="678"/>
    </location>
</feature>
<dbReference type="Pfam" id="PF00015">
    <property type="entry name" value="MCPsignal"/>
    <property type="match status" value="1"/>
</dbReference>
<dbReference type="PROSITE" id="PS50885">
    <property type="entry name" value="HAMP"/>
    <property type="match status" value="1"/>
</dbReference>
<dbReference type="SMART" id="SM00304">
    <property type="entry name" value="HAMP"/>
    <property type="match status" value="1"/>
</dbReference>
<gene>
    <name evidence="13" type="ORF">QO011_008187</name>
</gene>
<feature type="domain" description="HAMP" evidence="12">
    <location>
        <begin position="363"/>
        <end position="416"/>
    </location>
</feature>
<dbReference type="InterPro" id="IPR003660">
    <property type="entry name" value="HAMP_dom"/>
</dbReference>
<sequence>MTFADLKLKAKLPLALVGVTLLVGLAVGAAGYLVASASLARESDERLRATAAATARLLSTYLDGLRSDLNVLSGNPTVTVALADLGNAFYLESAFPTKWAQKLYLEKNPNAAGEREKLDDAGDGSVYSSMHKAFHGWVRDLIAQRGFDDVFLIDRDGVIVYSFRKRSDFATSLKSGPLKDSGLARIARQALEAGGSSVVFADFAPYAPLGAPAAFAARAILKDGQPAGVLAVAIPSARIDALVGVREGLGATGESVLVGADGLLRSKSSLMPESGILKTRIDEPLIAAGFAQAGASGTLERYRGTAMHAATAPVDVLGTRMLVVTAQATGETLAAVAALRDSTIAIVGGLMVLAALLGLAFARSVTRPISRIVTEMQALSTGRLDIALSGAARRDEIGDMSRAVAVFRDAMAARQELEGKERQAEAGRAARQSTVDGLIRRFDGAVSDVLATVSGTVERMAETAEGLSDVASRADSQASAAAEVSGETTQNVQTVAAAAQQLAGSVQEIGRQVAGANAVVARAAGMTKSANGEIQSLSDQARKVGEVVALIQAIAEQTNLLALNATIEAARAGESGRGFAVVAGEVKGLAGQTARATDEIRGQIGAMQHSTAAAVEAIRAIVVTMDEVRGFTASIAAAMEEQGAATLDISRAVQHAAAGTGEMARGVGVVTAAIGETSQAAAMVLDASRDLSGQAATLRTEVSSFLREVAAA</sequence>
<reference evidence="13 14" key="1">
    <citation type="submission" date="2023-07" db="EMBL/GenBank/DDBJ databases">
        <title>Genomic Encyclopedia of Type Strains, Phase IV (KMG-IV): sequencing the most valuable type-strain genomes for metagenomic binning, comparative biology and taxonomic classification.</title>
        <authorList>
            <person name="Goeker M."/>
        </authorList>
    </citation>
    <scope>NUCLEOTIDE SEQUENCE [LARGE SCALE GENOMIC DNA]</scope>
    <source>
        <strain evidence="13 14">DSM 19619</strain>
    </source>
</reference>
<dbReference type="PANTHER" id="PTHR32089:SF112">
    <property type="entry name" value="LYSOZYME-LIKE PROTEIN-RELATED"/>
    <property type="match status" value="1"/>
</dbReference>
<keyword evidence="7 9" id="KW-0807">Transducer</keyword>
<evidence type="ECO:0000313" key="13">
    <source>
        <dbReference type="EMBL" id="MDQ0475145.1"/>
    </source>
</evidence>
<keyword evidence="14" id="KW-1185">Reference proteome</keyword>
<keyword evidence="6 10" id="KW-0472">Membrane</keyword>
<evidence type="ECO:0000256" key="3">
    <source>
        <dbReference type="ARBA" id="ARBA00022500"/>
    </source>
</evidence>
<evidence type="ECO:0000256" key="9">
    <source>
        <dbReference type="PROSITE-ProRule" id="PRU00284"/>
    </source>
</evidence>
<keyword evidence="2" id="KW-1003">Cell membrane</keyword>
<dbReference type="SMART" id="SM00283">
    <property type="entry name" value="MA"/>
    <property type="match status" value="1"/>
</dbReference>
<accession>A0ABU0JLH8</accession>
<evidence type="ECO:0000313" key="14">
    <source>
        <dbReference type="Proteomes" id="UP001242480"/>
    </source>
</evidence>
<evidence type="ECO:0000256" key="1">
    <source>
        <dbReference type="ARBA" id="ARBA00004651"/>
    </source>
</evidence>
<protein>
    <submittedName>
        <fullName evidence="13">Methyl-accepting chemotaxis protein</fullName>
    </submittedName>
</protein>
<dbReference type="PANTHER" id="PTHR32089">
    <property type="entry name" value="METHYL-ACCEPTING CHEMOTAXIS PROTEIN MCPB"/>
    <property type="match status" value="1"/>
</dbReference>
<evidence type="ECO:0000256" key="2">
    <source>
        <dbReference type="ARBA" id="ARBA00022475"/>
    </source>
</evidence>
<dbReference type="Pfam" id="PF02743">
    <property type="entry name" value="dCache_1"/>
    <property type="match status" value="1"/>
</dbReference>
<name>A0ABU0JLH8_9HYPH</name>
<feature type="transmembrane region" description="Helical" evidence="10">
    <location>
        <begin position="12"/>
        <end position="35"/>
    </location>
</feature>
<evidence type="ECO:0000259" key="11">
    <source>
        <dbReference type="PROSITE" id="PS50111"/>
    </source>
</evidence>